<comment type="caution">
    <text evidence="1">The sequence shown here is derived from an EMBL/GenBank/DDBJ whole genome shotgun (WGS) entry which is preliminary data.</text>
</comment>
<reference evidence="1" key="1">
    <citation type="submission" date="2023-01" db="EMBL/GenBank/DDBJ databases">
        <title>Colletotrichum chrysophilum M932 genome sequence.</title>
        <authorList>
            <person name="Baroncelli R."/>
        </authorList>
    </citation>
    <scope>NUCLEOTIDE SEQUENCE</scope>
    <source>
        <strain evidence="1">M932</strain>
    </source>
</reference>
<dbReference type="Proteomes" id="UP001243330">
    <property type="component" value="Unassembled WGS sequence"/>
</dbReference>
<organism evidence="1 2">
    <name type="scientific">Colletotrichum chrysophilum</name>
    <dbReference type="NCBI Taxonomy" id="1836956"/>
    <lineage>
        <taxon>Eukaryota</taxon>
        <taxon>Fungi</taxon>
        <taxon>Dikarya</taxon>
        <taxon>Ascomycota</taxon>
        <taxon>Pezizomycotina</taxon>
        <taxon>Sordariomycetes</taxon>
        <taxon>Hypocreomycetidae</taxon>
        <taxon>Glomerellales</taxon>
        <taxon>Glomerellaceae</taxon>
        <taxon>Colletotrichum</taxon>
        <taxon>Colletotrichum gloeosporioides species complex</taxon>
    </lineage>
</organism>
<dbReference type="EMBL" id="JAQOWY010000353">
    <property type="protein sequence ID" value="KAK1843541.1"/>
    <property type="molecule type" value="Genomic_DNA"/>
</dbReference>
<gene>
    <name evidence="1" type="ORF">CCHR01_13843</name>
</gene>
<sequence length="34" mass="3667">MFSPNAIEACPAERIRSKNVGFFTGLATSVKPRA</sequence>
<dbReference type="AlphaFoldDB" id="A0AAD9EG50"/>
<name>A0AAD9EG50_9PEZI</name>
<proteinExistence type="predicted"/>
<evidence type="ECO:0000313" key="1">
    <source>
        <dbReference type="EMBL" id="KAK1843541.1"/>
    </source>
</evidence>
<protein>
    <submittedName>
        <fullName evidence="1">Uncharacterized protein</fullName>
    </submittedName>
</protein>
<evidence type="ECO:0000313" key="2">
    <source>
        <dbReference type="Proteomes" id="UP001243330"/>
    </source>
</evidence>
<keyword evidence="2" id="KW-1185">Reference proteome</keyword>
<accession>A0AAD9EG50</accession>